<name>A0AAD8PZF3_9PEZI</name>
<dbReference type="AlphaFoldDB" id="A0AAD8PZF3"/>
<proteinExistence type="predicted"/>
<comment type="caution">
    <text evidence="1">The sequence shown here is derived from an EMBL/GenBank/DDBJ whole genome shotgun (WGS) entry which is preliminary data.</text>
</comment>
<protein>
    <submittedName>
        <fullName evidence="1">Uncharacterized protein</fullName>
    </submittedName>
</protein>
<organism evidence="1 2">
    <name type="scientific">Colletotrichum navitas</name>
    <dbReference type="NCBI Taxonomy" id="681940"/>
    <lineage>
        <taxon>Eukaryota</taxon>
        <taxon>Fungi</taxon>
        <taxon>Dikarya</taxon>
        <taxon>Ascomycota</taxon>
        <taxon>Pezizomycotina</taxon>
        <taxon>Sordariomycetes</taxon>
        <taxon>Hypocreomycetidae</taxon>
        <taxon>Glomerellales</taxon>
        <taxon>Glomerellaceae</taxon>
        <taxon>Colletotrichum</taxon>
        <taxon>Colletotrichum graminicola species complex</taxon>
    </lineage>
</organism>
<dbReference type="GeneID" id="85435823"/>
<dbReference type="EMBL" id="JAHLJV010000031">
    <property type="protein sequence ID" value="KAK1590423.1"/>
    <property type="molecule type" value="Genomic_DNA"/>
</dbReference>
<evidence type="ECO:0000313" key="1">
    <source>
        <dbReference type="EMBL" id="KAK1590423.1"/>
    </source>
</evidence>
<evidence type="ECO:0000313" key="2">
    <source>
        <dbReference type="Proteomes" id="UP001230504"/>
    </source>
</evidence>
<keyword evidence="2" id="KW-1185">Reference proteome</keyword>
<sequence length="169" mass="19525">MRLYEYVRDCGCLFLISSHFLPAKTNYTVFLLSLSAVFDDEMVTWFLIVRDSWSHTWRSFNGHVISENWDQIIPVTQDELAYLLQAAYSGLAFKYIYLLSKRRHALPQILGSSCNRQKIYIGKLADLYSQRKIITVPPLQAPNCITQSKRHVGRLYKLVGLVALNYGQT</sequence>
<dbReference type="Proteomes" id="UP001230504">
    <property type="component" value="Unassembled WGS sequence"/>
</dbReference>
<dbReference type="RefSeq" id="XP_060413911.1">
    <property type="nucleotide sequence ID" value="XM_060551583.1"/>
</dbReference>
<reference evidence="1" key="1">
    <citation type="submission" date="2021-06" db="EMBL/GenBank/DDBJ databases">
        <title>Comparative genomics, transcriptomics and evolutionary studies reveal genomic signatures of adaptation to plant cell wall in hemibiotrophic fungi.</title>
        <authorList>
            <consortium name="DOE Joint Genome Institute"/>
            <person name="Baroncelli R."/>
            <person name="Diaz J.F."/>
            <person name="Benocci T."/>
            <person name="Peng M."/>
            <person name="Battaglia E."/>
            <person name="Haridas S."/>
            <person name="Andreopoulos W."/>
            <person name="Labutti K."/>
            <person name="Pangilinan J."/>
            <person name="Floch G.L."/>
            <person name="Makela M.R."/>
            <person name="Henrissat B."/>
            <person name="Grigoriev I.V."/>
            <person name="Crouch J.A."/>
            <person name="De Vries R.P."/>
            <person name="Sukno S.A."/>
            <person name="Thon M.R."/>
        </authorList>
    </citation>
    <scope>NUCLEOTIDE SEQUENCE</scope>
    <source>
        <strain evidence="1">CBS 125086</strain>
    </source>
</reference>
<accession>A0AAD8PZF3</accession>
<gene>
    <name evidence="1" type="ORF">LY79DRAFT_217875</name>
</gene>